<comment type="caution">
    <text evidence="2">The sequence shown here is derived from an EMBL/GenBank/DDBJ whole genome shotgun (WGS) entry which is preliminary data.</text>
</comment>
<dbReference type="NCBIfam" id="NF041743">
    <property type="entry name" value="RdrA"/>
    <property type="match status" value="1"/>
</dbReference>
<keyword evidence="3" id="KW-1185">Reference proteome</keyword>
<dbReference type="Gene3D" id="3.40.50.300">
    <property type="entry name" value="P-loop containing nucleotide triphosphate hydrolases"/>
    <property type="match status" value="1"/>
</dbReference>
<accession>A0ABW8L3H3</accession>
<name>A0ABW8L3H3_9GAMM</name>
<dbReference type="InterPro" id="IPR011646">
    <property type="entry name" value="KAP_P-loop"/>
</dbReference>
<dbReference type="Pfam" id="PF07693">
    <property type="entry name" value="KAP_NTPase"/>
    <property type="match status" value="1"/>
</dbReference>
<protein>
    <submittedName>
        <fullName evidence="2">Antiviral RADAR system adenosine triphosphatase RdrA</fullName>
    </submittedName>
</protein>
<evidence type="ECO:0000313" key="2">
    <source>
        <dbReference type="EMBL" id="MFK3866583.1"/>
    </source>
</evidence>
<proteinExistence type="predicted"/>
<dbReference type="RefSeq" id="WP_404676537.1">
    <property type="nucleotide sequence ID" value="NZ_JBJDOT010000052.1"/>
</dbReference>
<dbReference type="EMBL" id="JBJDOT010000052">
    <property type="protein sequence ID" value="MFK3866583.1"/>
    <property type="molecule type" value="Genomic_DNA"/>
</dbReference>
<dbReference type="Proteomes" id="UP001620262">
    <property type="component" value="Unassembled WGS sequence"/>
</dbReference>
<evidence type="ECO:0000313" key="3">
    <source>
        <dbReference type="Proteomes" id="UP001620262"/>
    </source>
</evidence>
<sequence>MTHSITLNLETNEYLDTFSNETGNDGELWQLAAKERLIDLLKSTGNDAKAYKRKFTKENTKICAVHNSICISGSRGAGKTVFLRSAEQIWQEHAKNHNTELVSLSFLDVIDPTLLDGHDKFSNVIVAQLYNAVEKKLESQTVKQQVKNDFYNALKQLAESLGKSCEFDDFSGIDRILKYRSGVQIELFFHSFVAECTRLLGCDAIVIPIDDVDMALNRAFEVLDDVRRLLSCPLIIPLVSGDHKLYSHMANVHFEELATKQRTSDKTKGESRSTALDLAEAYLTKVFPNHLRLPLLPISHLLPRLEIKLQQQAGVIKYLDYVSSLNKKFFPLCNGQERSTQWNEPGNAREVNQLVRSIQPSNMEDIFVNQDLWRRFQTWGEQKKDGAVYTNAESFSQVVEMYGNNFNINKLVSFSPKLQINEGIGWANKDFFNGQLEHIKNLRPSNASKTTKQSTLFSNVQQEETEIKEPQDKNEEIFRSVYRNNGLTLRSMPVLEFFIDNLRINLNEANKDPSHILLALYTHHDYYNAQSNSTYHVFFSRAFEILVLSLINLTTTQNDQLTTDWNKQLEKIFLRPPFYSIFAVNPTKMIDEESDESGRISTSTKDSNLSGVINTLSTDINDWLTKYTEKLKDIPELQNINLFPLLSAVFNKVFTQLHILRTNMVTKKMKGDEEHLTDIARRFEYIFINALASFTRDGEVINSNTSNTAKQSTLRDHLNFFDQEKTLQRNLKGLVDRTGQSIETKDLEVNIPGMLIEAIWAHPIFVANKSRQNMTTPLFLLKGQNSPPVPPADNTEAIPEEAVKEYLDKLMDKVKNKIRRLGEAVDFKDKKSIDLWVSNNKPKANELLNELKNALKEKNKDESHFLDRHPAFQGTLIYKALSGK</sequence>
<feature type="domain" description="KAP NTPase" evidence="1">
    <location>
        <begin position="67"/>
        <end position="258"/>
    </location>
</feature>
<dbReference type="InterPro" id="IPR027417">
    <property type="entry name" value="P-loop_NTPase"/>
</dbReference>
<evidence type="ECO:0000259" key="1">
    <source>
        <dbReference type="Pfam" id="PF07693"/>
    </source>
</evidence>
<gene>
    <name evidence="2" type="primary">rdrA</name>
    <name evidence="2" type="ORF">ACI2JU_22320</name>
</gene>
<organism evidence="2 3">
    <name type="scientific">Pseudoalteromonas rhizosphaerae</name>
    <dbReference type="NCBI Taxonomy" id="2518973"/>
    <lineage>
        <taxon>Bacteria</taxon>
        <taxon>Pseudomonadati</taxon>
        <taxon>Pseudomonadota</taxon>
        <taxon>Gammaproteobacteria</taxon>
        <taxon>Alteromonadales</taxon>
        <taxon>Pseudoalteromonadaceae</taxon>
        <taxon>Pseudoalteromonas</taxon>
    </lineage>
</organism>
<reference evidence="2 3" key="1">
    <citation type="submission" date="2024-11" db="EMBL/GenBank/DDBJ databases">
        <title>The Natural Products Discovery Center: Release of the First 8490 Sequenced Strains for Exploring Actinobacteria Biosynthetic Diversity.</title>
        <authorList>
            <person name="Kalkreuter E."/>
            <person name="Kautsar S.A."/>
            <person name="Yang D."/>
            <person name="Bader C.D."/>
            <person name="Teijaro C.N."/>
            <person name="Fluegel L."/>
            <person name="Davis C.M."/>
            <person name="Simpson J.R."/>
            <person name="Lauterbach L."/>
            <person name="Steele A.D."/>
            <person name="Gui C."/>
            <person name="Meng S."/>
            <person name="Li G."/>
            <person name="Viehrig K."/>
            <person name="Ye F."/>
            <person name="Su P."/>
            <person name="Kiefer A.F."/>
            <person name="Nichols A."/>
            <person name="Cepeda A.J."/>
            <person name="Yan W."/>
            <person name="Fan B."/>
            <person name="Jiang Y."/>
            <person name="Adhikari A."/>
            <person name="Zheng C.-J."/>
            <person name="Schuster L."/>
            <person name="Cowan T.M."/>
            <person name="Smanski M.J."/>
            <person name="Chevrette M.G."/>
            <person name="De Carvalho L.P.S."/>
            <person name="Shen B."/>
        </authorList>
    </citation>
    <scope>NUCLEOTIDE SEQUENCE [LARGE SCALE GENOMIC DNA]</scope>
    <source>
        <strain evidence="2 3">NPDC078403</strain>
    </source>
</reference>